<accession>A0A9W9IWQ6</accession>
<dbReference type="Proteomes" id="UP001150942">
    <property type="component" value="Unassembled WGS sequence"/>
</dbReference>
<dbReference type="AlphaFoldDB" id="A0A9W9IWQ6"/>
<evidence type="ECO:0000313" key="2">
    <source>
        <dbReference type="Proteomes" id="UP001150942"/>
    </source>
</evidence>
<evidence type="ECO:0000313" key="1">
    <source>
        <dbReference type="EMBL" id="KAJ5186508.1"/>
    </source>
</evidence>
<keyword evidence="2" id="KW-1185">Reference proteome</keyword>
<sequence>MGSIRTKVRPSMITYFVQGTWNSTNGEVIDIMKAVYHIPFLDNLLRPMITCFLPSISGSDLQSRAQMVSFLADVGAVYGVWLLESYRKANGWSEVAVSIGIGAAFQLRGIGLLAPIYYLLDCHAGHCFPTVASFVAPTLDSPRWWNAIWQFCPITVPLIQLPFALLGNQLVPSTKATPGEKSNNGTTSTRVAYGGFALISVLTLIYARHSAPAHASLLDIFWPGLHGHLLPVTSFQEGIAWFLQYDQVIAMGSGLF</sequence>
<proteinExistence type="predicted"/>
<dbReference type="OrthoDB" id="10029326at2759"/>
<keyword evidence="1" id="KW-0560">Oxidoreductase</keyword>
<gene>
    <name evidence="1" type="ORF">N7449_011272</name>
</gene>
<name>A0A9W9IWQ6_9EURO</name>
<dbReference type="GO" id="GO:0004497">
    <property type="term" value="F:monooxygenase activity"/>
    <property type="evidence" value="ECO:0007669"/>
    <property type="project" value="UniProtKB-KW"/>
</dbReference>
<comment type="caution">
    <text evidence="1">The sequence shown here is derived from an EMBL/GenBank/DDBJ whole genome shotgun (WGS) entry which is preliminary data.</text>
</comment>
<reference evidence="1" key="1">
    <citation type="submission" date="2022-11" db="EMBL/GenBank/DDBJ databases">
        <authorList>
            <person name="Petersen C."/>
        </authorList>
    </citation>
    <scope>NUCLEOTIDE SEQUENCE</scope>
    <source>
        <strain evidence="1">IBT 20477</strain>
    </source>
</reference>
<protein>
    <submittedName>
        <fullName evidence="1">Monooxygenase FAD-binding</fullName>
    </submittedName>
</protein>
<organism evidence="1 2">
    <name type="scientific">Penicillium cf. viridicatum</name>
    <dbReference type="NCBI Taxonomy" id="2972119"/>
    <lineage>
        <taxon>Eukaryota</taxon>
        <taxon>Fungi</taxon>
        <taxon>Dikarya</taxon>
        <taxon>Ascomycota</taxon>
        <taxon>Pezizomycotina</taxon>
        <taxon>Eurotiomycetes</taxon>
        <taxon>Eurotiomycetidae</taxon>
        <taxon>Eurotiales</taxon>
        <taxon>Aspergillaceae</taxon>
        <taxon>Penicillium</taxon>
    </lineage>
</organism>
<reference evidence="1" key="2">
    <citation type="journal article" date="2023" name="IMA Fungus">
        <title>Comparative genomic study of the Penicillium genus elucidates a diverse pangenome and 15 lateral gene transfer events.</title>
        <authorList>
            <person name="Petersen C."/>
            <person name="Sorensen T."/>
            <person name="Nielsen M.R."/>
            <person name="Sondergaard T.E."/>
            <person name="Sorensen J.L."/>
            <person name="Fitzpatrick D.A."/>
            <person name="Frisvad J.C."/>
            <person name="Nielsen K.L."/>
        </authorList>
    </citation>
    <scope>NUCLEOTIDE SEQUENCE</scope>
    <source>
        <strain evidence="1">IBT 20477</strain>
    </source>
</reference>
<keyword evidence="1" id="KW-0503">Monooxygenase</keyword>
<dbReference type="EMBL" id="JAPQKQ010000008">
    <property type="protein sequence ID" value="KAJ5186508.1"/>
    <property type="molecule type" value="Genomic_DNA"/>
</dbReference>